<accession>A0ABQ9WNW9</accession>
<name>A0ABQ9WNW9_9EUKA</name>
<protein>
    <submittedName>
        <fullName evidence="1">Uncharacterized protein</fullName>
    </submittedName>
</protein>
<evidence type="ECO:0000313" key="1">
    <source>
        <dbReference type="EMBL" id="KAK2941181.1"/>
    </source>
</evidence>
<sequence length="394" mass="44941">MAIRSCSIENKIEQTQSNHIILSFERRHLASSRLNLEFEDYIQANLDVNFVGILLSYSLMMALLIQSGFPSCETIYIETHPEMDICKVLPIQHNFVLLCHTSLNQHKPHQPPLDLLFERTLRTDPLAFFLPFVDPQIDIAHSLLNTSLCGFHALCRRGVHLDLMDTEYVQTGKHVINSYWQFISPFISDTFLLFLHFPPPTHPLLLFTAPFGDCRSLKELFRSVRHGNNVDHDNSTELRVTTRCQNLEWLNIPTGFGSALVHSITREHPLSDTSRLVSYDISFVGNAIFNKFGDELNPFCYRAMFSTIPAEVSVLLEFVKRMVSVGSVEFAMAMVRFGLLDIVIRAVSESSFLEDYENGICVIGILLRSIRDFGKKQEMVECDFSRLLTGTSLE</sequence>
<comment type="caution">
    <text evidence="1">The sequence shown here is derived from an EMBL/GenBank/DDBJ whole genome shotgun (WGS) entry which is preliminary data.</text>
</comment>
<dbReference type="EMBL" id="JARBJD010000538">
    <property type="protein sequence ID" value="KAK2941181.1"/>
    <property type="molecule type" value="Genomic_DNA"/>
</dbReference>
<gene>
    <name evidence="1" type="ORF">BLNAU_23895</name>
</gene>
<reference evidence="1 2" key="1">
    <citation type="journal article" date="2022" name="bioRxiv">
        <title>Genomics of Preaxostyla Flagellates Illuminates Evolutionary Transitions and the Path Towards Mitochondrial Loss.</title>
        <authorList>
            <person name="Novak L.V.F."/>
            <person name="Treitli S.C."/>
            <person name="Pyrih J."/>
            <person name="Halakuc P."/>
            <person name="Pipaliya S.V."/>
            <person name="Vacek V."/>
            <person name="Brzon O."/>
            <person name="Soukal P."/>
            <person name="Eme L."/>
            <person name="Dacks J.B."/>
            <person name="Karnkowska A."/>
            <person name="Elias M."/>
            <person name="Hampl V."/>
        </authorList>
    </citation>
    <scope>NUCLEOTIDE SEQUENCE [LARGE SCALE GENOMIC DNA]</scope>
    <source>
        <strain evidence="1">NAU3</strain>
        <tissue evidence="1">Gut</tissue>
    </source>
</reference>
<dbReference type="Proteomes" id="UP001281761">
    <property type="component" value="Unassembled WGS sequence"/>
</dbReference>
<organism evidence="1 2">
    <name type="scientific">Blattamonas nauphoetae</name>
    <dbReference type="NCBI Taxonomy" id="2049346"/>
    <lineage>
        <taxon>Eukaryota</taxon>
        <taxon>Metamonada</taxon>
        <taxon>Preaxostyla</taxon>
        <taxon>Oxymonadida</taxon>
        <taxon>Blattamonas</taxon>
    </lineage>
</organism>
<evidence type="ECO:0000313" key="2">
    <source>
        <dbReference type="Proteomes" id="UP001281761"/>
    </source>
</evidence>
<keyword evidence="2" id="KW-1185">Reference proteome</keyword>
<proteinExistence type="predicted"/>